<reference evidence="2 3" key="1">
    <citation type="journal article" date="2016" name="Sci. Rep.">
        <title>The genome sequence of the outbreeding globe artichoke constructed de novo incorporating a phase-aware low-pass sequencing strategy of F1 progeny.</title>
        <authorList>
            <person name="Scaglione D."/>
            <person name="Reyes-Chin-Wo S."/>
            <person name="Acquadro A."/>
            <person name="Froenicke L."/>
            <person name="Portis E."/>
            <person name="Beitel C."/>
            <person name="Tirone M."/>
            <person name="Mauro R."/>
            <person name="Lo Monaco A."/>
            <person name="Mauromicale G."/>
            <person name="Faccioli P."/>
            <person name="Cattivelli L."/>
            <person name="Rieseberg L."/>
            <person name="Michelmore R."/>
            <person name="Lanteri S."/>
        </authorList>
    </citation>
    <scope>NUCLEOTIDE SEQUENCE [LARGE SCALE GENOMIC DNA]</scope>
    <source>
        <strain evidence="2">2C</strain>
    </source>
</reference>
<dbReference type="Gramene" id="KVH68933">
    <property type="protein sequence ID" value="KVH68933"/>
    <property type="gene ID" value="Ccrd_025611"/>
</dbReference>
<dbReference type="EMBL" id="LEKV01006575">
    <property type="protein sequence ID" value="KVH68933.1"/>
    <property type="molecule type" value="Genomic_DNA"/>
</dbReference>
<organism evidence="2 3">
    <name type="scientific">Cynara cardunculus var. scolymus</name>
    <name type="common">Globe artichoke</name>
    <name type="synonym">Cynara scolymus</name>
    <dbReference type="NCBI Taxonomy" id="59895"/>
    <lineage>
        <taxon>Eukaryota</taxon>
        <taxon>Viridiplantae</taxon>
        <taxon>Streptophyta</taxon>
        <taxon>Embryophyta</taxon>
        <taxon>Tracheophyta</taxon>
        <taxon>Spermatophyta</taxon>
        <taxon>Magnoliopsida</taxon>
        <taxon>eudicotyledons</taxon>
        <taxon>Gunneridae</taxon>
        <taxon>Pentapetalae</taxon>
        <taxon>asterids</taxon>
        <taxon>campanulids</taxon>
        <taxon>Asterales</taxon>
        <taxon>Asteraceae</taxon>
        <taxon>Carduoideae</taxon>
        <taxon>Cardueae</taxon>
        <taxon>Carduinae</taxon>
        <taxon>Cynara</taxon>
    </lineage>
</organism>
<dbReference type="Proteomes" id="UP000243975">
    <property type="component" value="Unassembled WGS sequence"/>
</dbReference>
<sequence>MFLFNSLYTMGKNITLINLSSLLDRRNPNSSSLSMRKTQLILRPSSSSKTLHALQRMPKKKLTKILEDRWWHIIFKIYIKIPSLFFVVVWIRIL</sequence>
<proteinExistence type="predicted"/>
<dbReference type="AlphaFoldDB" id="A0A103WAR2"/>
<protein>
    <submittedName>
        <fullName evidence="2">Uncharacterized protein</fullName>
    </submittedName>
</protein>
<evidence type="ECO:0000313" key="2">
    <source>
        <dbReference type="EMBL" id="KVH68933.1"/>
    </source>
</evidence>
<gene>
    <name evidence="2" type="ORF">Ccrd_025611</name>
</gene>
<keyword evidence="3" id="KW-1185">Reference proteome</keyword>
<keyword evidence="1" id="KW-1133">Transmembrane helix</keyword>
<accession>A0A103WAR2</accession>
<keyword evidence="1" id="KW-0472">Membrane</keyword>
<feature type="transmembrane region" description="Helical" evidence="1">
    <location>
        <begin position="70"/>
        <end position="93"/>
    </location>
</feature>
<evidence type="ECO:0000313" key="3">
    <source>
        <dbReference type="Proteomes" id="UP000243975"/>
    </source>
</evidence>
<evidence type="ECO:0000256" key="1">
    <source>
        <dbReference type="SAM" id="Phobius"/>
    </source>
</evidence>
<comment type="caution">
    <text evidence="2">The sequence shown here is derived from an EMBL/GenBank/DDBJ whole genome shotgun (WGS) entry which is preliminary data.</text>
</comment>
<keyword evidence="1" id="KW-0812">Transmembrane</keyword>
<name>A0A103WAR2_CYNCS</name>